<dbReference type="PANTHER" id="PTHR31605">
    <property type="entry name" value="GLYCEROL-3-PHOSPHATE O-ACYLTRANSFERASE 1"/>
    <property type="match status" value="1"/>
</dbReference>
<sequence length="615" mass="66681">MQLMLAYRFLRKASDWIMSGFYSEVYVSGMENVPRDGPIIIAATHHNEIIDIAALSVTIPYRRRICYWAKSTLFKNPIMGGLLTSSGSIPVHRNPNNLGSNGNGGATGASTSQAELFRHTSAALANGDVVGVFPEGTSYTEPGIAQVKEGAAWAAVEYAKAAKSLAPVNSTEGTKDLLIVPAAIVYIDKSRYQSRVHVRYGKPITIRHFVSKFGLDDDESTRAAVKEITSEIQQRLKEMTINAPDWESFNSAKAARELAWKDKSVSLDKYVEVSGTFVELFADDNQELHTVKASLVKYLGLLHYSGISHTALSSLYPFPEAAVTHPATPGIPTISRASLIVASQFCKTFLHPRALAFLPVFIIHLPAYITSWLAARFLTVPNEEETKAQFKAVFGGLGMCLSYSMVIRTIIRAAARRSIGSAFSNTRTLSSPYPVEALQNLGRFASGEDGGVQGFVKRSVGVVALAIGTTRLLWKWHNALVGGNLEQWRRLSASVRIIAGLMSPQSFGLSEAELVGYSRPPPPAENPFLKRRATVTHASTAIAGGIGDVPLSSKTSNSKREQVQPLPPPVSSRRLVRQLFVARSDAVNAASSYLGAVEERNGVGFLREAGGTVIM</sequence>
<dbReference type="HOGENOM" id="CLU_026175_1_0_1"/>
<dbReference type="Proteomes" id="UP000053820">
    <property type="component" value="Unassembled WGS sequence"/>
</dbReference>
<dbReference type="GO" id="GO:0004366">
    <property type="term" value="F:glycerol-3-phosphate O-acyltransferase activity"/>
    <property type="evidence" value="ECO:0007669"/>
    <property type="project" value="TreeGrafter"/>
</dbReference>
<feature type="region of interest" description="Disordered" evidence="1">
    <location>
        <begin position="546"/>
        <end position="569"/>
    </location>
</feature>
<accession>A0A0C9V9D2</accession>
<dbReference type="AlphaFoldDB" id="A0A0C9V9D2"/>
<dbReference type="PANTHER" id="PTHR31605:SF0">
    <property type="entry name" value="GLYCEROL-3-PHOSPHATE O-ACYLTRANSFERASE 1"/>
    <property type="match status" value="1"/>
</dbReference>
<dbReference type="GO" id="GO:0016287">
    <property type="term" value="F:glycerone-phosphate O-acyltransferase activity"/>
    <property type="evidence" value="ECO:0007669"/>
    <property type="project" value="TreeGrafter"/>
</dbReference>
<dbReference type="OrthoDB" id="1044435at2759"/>
<keyword evidence="4" id="KW-1185">Reference proteome</keyword>
<dbReference type="Pfam" id="PF01553">
    <property type="entry name" value="Acyltransferase"/>
    <property type="match status" value="1"/>
</dbReference>
<dbReference type="CDD" id="cd07992">
    <property type="entry name" value="LPLAT_AAK14816-like"/>
    <property type="match status" value="1"/>
</dbReference>
<dbReference type="SMART" id="SM00563">
    <property type="entry name" value="PlsC"/>
    <property type="match status" value="1"/>
</dbReference>
<evidence type="ECO:0000259" key="2">
    <source>
        <dbReference type="SMART" id="SM00563"/>
    </source>
</evidence>
<dbReference type="EMBL" id="KN839856">
    <property type="protein sequence ID" value="KIJ62289.1"/>
    <property type="molecule type" value="Genomic_DNA"/>
</dbReference>
<reference evidence="3 4" key="1">
    <citation type="submission" date="2014-04" db="EMBL/GenBank/DDBJ databases">
        <title>Evolutionary Origins and Diversification of the Mycorrhizal Mutualists.</title>
        <authorList>
            <consortium name="DOE Joint Genome Institute"/>
            <consortium name="Mycorrhizal Genomics Consortium"/>
            <person name="Kohler A."/>
            <person name="Kuo A."/>
            <person name="Nagy L.G."/>
            <person name="Floudas D."/>
            <person name="Copeland A."/>
            <person name="Barry K.W."/>
            <person name="Cichocki N."/>
            <person name="Veneault-Fourrey C."/>
            <person name="LaButti K."/>
            <person name="Lindquist E.A."/>
            <person name="Lipzen A."/>
            <person name="Lundell T."/>
            <person name="Morin E."/>
            <person name="Murat C."/>
            <person name="Riley R."/>
            <person name="Ohm R."/>
            <person name="Sun H."/>
            <person name="Tunlid A."/>
            <person name="Henrissat B."/>
            <person name="Grigoriev I.V."/>
            <person name="Hibbett D.S."/>
            <person name="Martin F."/>
        </authorList>
    </citation>
    <scope>NUCLEOTIDE SEQUENCE [LARGE SCALE GENOMIC DNA]</scope>
    <source>
        <strain evidence="3 4">MD-312</strain>
    </source>
</reference>
<evidence type="ECO:0000313" key="3">
    <source>
        <dbReference type="EMBL" id="KIJ62289.1"/>
    </source>
</evidence>
<evidence type="ECO:0000256" key="1">
    <source>
        <dbReference type="SAM" id="MobiDB-lite"/>
    </source>
</evidence>
<feature type="domain" description="Phospholipid/glycerol acyltransferase" evidence="2">
    <location>
        <begin position="39"/>
        <end position="187"/>
    </location>
</feature>
<proteinExistence type="predicted"/>
<evidence type="ECO:0000313" key="4">
    <source>
        <dbReference type="Proteomes" id="UP000053820"/>
    </source>
</evidence>
<dbReference type="InterPro" id="IPR002123">
    <property type="entry name" value="Plipid/glycerol_acylTrfase"/>
</dbReference>
<dbReference type="SUPFAM" id="SSF69593">
    <property type="entry name" value="Glycerol-3-phosphate (1)-acyltransferase"/>
    <property type="match status" value="1"/>
</dbReference>
<name>A0A0C9V9D2_9AGAM</name>
<organism evidence="3 4">
    <name type="scientific">Hydnomerulius pinastri MD-312</name>
    <dbReference type="NCBI Taxonomy" id="994086"/>
    <lineage>
        <taxon>Eukaryota</taxon>
        <taxon>Fungi</taxon>
        <taxon>Dikarya</taxon>
        <taxon>Basidiomycota</taxon>
        <taxon>Agaricomycotina</taxon>
        <taxon>Agaricomycetes</taxon>
        <taxon>Agaricomycetidae</taxon>
        <taxon>Boletales</taxon>
        <taxon>Boletales incertae sedis</taxon>
        <taxon>Leucogyrophana</taxon>
    </lineage>
</organism>
<dbReference type="InterPro" id="IPR052744">
    <property type="entry name" value="GPAT/DAPAT"/>
</dbReference>
<protein>
    <recommendedName>
        <fullName evidence="2">Phospholipid/glycerol acyltransferase domain-containing protein</fullName>
    </recommendedName>
</protein>
<gene>
    <name evidence="3" type="ORF">HYDPIDRAFT_114782</name>
</gene>
<dbReference type="GO" id="GO:0008654">
    <property type="term" value="P:phospholipid biosynthetic process"/>
    <property type="evidence" value="ECO:0007669"/>
    <property type="project" value="TreeGrafter"/>
</dbReference>